<accession>A0A2J8AFN0</accession>
<comment type="caution">
    <text evidence="1">The sequence shown here is derived from an EMBL/GenBank/DDBJ whole genome shotgun (WGS) entry which is preliminary data.</text>
</comment>
<name>A0A2J8AFN0_9CHLO</name>
<keyword evidence="2" id="KW-1185">Reference proteome</keyword>
<proteinExistence type="predicted"/>
<evidence type="ECO:0000313" key="1">
    <source>
        <dbReference type="EMBL" id="PNH11331.1"/>
    </source>
</evidence>
<gene>
    <name evidence="1" type="ORF">TSOC_001850</name>
</gene>
<protein>
    <submittedName>
        <fullName evidence="1">Uncharacterized protein</fullName>
    </submittedName>
</protein>
<sequence length="131" mass="13476">MLLDQQVGSVEEFQGQERRVNIISTVLASDPHWRALLRFLHLKGAITGQSLPLSVREQLEAEPTAAGEGGAAGAAAAGSSAVGELAAALQQLVLSSGVGGGGGGPTEEDDEQLRFLGGALEVEGGEMRRLE</sequence>
<organism evidence="1 2">
    <name type="scientific">Tetrabaena socialis</name>
    <dbReference type="NCBI Taxonomy" id="47790"/>
    <lineage>
        <taxon>Eukaryota</taxon>
        <taxon>Viridiplantae</taxon>
        <taxon>Chlorophyta</taxon>
        <taxon>core chlorophytes</taxon>
        <taxon>Chlorophyceae</taxon>
        <taxon>CS clade</taxon>
        <taxon>Chlamydomonadales</taxon>
        <taxon>Tetrabaenaceae</taxon>
        <taxon>Tetrabaena</taxon>
    </lineage>
</organism>
<reference evidence="1 2" key="1">
    <citation type="journal article" date="2017" name="Mol. Biol. Evol.">
        <title>The 4-celled Tetrabaena socialis nuclear genome reveals the essential components for genetic control of cell number at the origin of multicellularity in the volvocine lineage.</title>
        <authorList>
            <person name="Featherston J."/>
            <person name="Arakaki Y."/>
            <person name="Hanschen E.R."/>
            <person name="Ferris P.J."/>
            <person name="Michod R.E."/>
            <person name="Olson B.J.S.C."/>
            <person name="Nozaki H."/>
            <person name="Durand P.M."/>
        </authorList>
    </citation>
    <scope>NUCLEOTIDE SEQUENCE [LARGE SCALE GENOMIC DNA]</scope>
    <source>
        <strain evidence="1 2">NIES-571</strain>
    </source>
</reference>
<dbReference type="Proteomes" id="UP000236333">
    <property type="component" value="Unassembled WGS sequence"/>
</dbReference>
<dbReference type="OrthoDB" id="6513042at2759"/>
<dbReference type="EMBL" id="PGGS01000032">
    <property type="protein sequence ID" value="PNH11331.1"/>
    <property type="molecule type" value="Genomic_DNA"/>
</dbReference>
<dbReference type="AlphaFoldDB" id="A0A2J8AFN0"/>
<evidence type="ECO:0000313" key="2">
    <source>
        <dbReference type="Proteomes" id="UP000236333"/>
    </source>
</evidence>